<name>A0A2K3DRN5_CHLRE</name>
<protein>
    <submittedName>
        <fullName evidence="2">Uncharacterized protein</fullName>
    </submittedName>
</protein>
<proteinExistence type="predicted"/>
<keyword evidence="1" id="KW-0472">Membrane</keyword>
<dbReference type="KEGG" id="cre:CHLRE_06g310900v5"/>
<accession>A0A2K3DRN5</accession>
<keyword evidence="3" id="KW-1185">Reference proteome</keyword>
<dbReference type="Proteomes" id="UP000006906">
    <property type="component" value="Chromosome 6"/>
</dbReference>
<dbReference type="EMBL" id="CM008967">
    <property type="protein sequence ID" value="PNW83202.1"/>
    <property type="molecule type" value="Genomic_DNA"/>
</dbReference>
<organism evidence="2 3">
    <name type="scientific">Chlamydomonas reinhardtii</name>
    <name type="common">Chlamydomonas smithii</name>
    <dbReference type="NCBI Taxonomy" id="3055"/>
    <lineage>
        <taxon>Eukaryota</taxon>
        <taxon>Viridiplantae</taxon>
        <taxon>Chlorophyta</taxon>
        <taxon>core chlorophytes</taxon>
        <taxon>Chlorophyceae</taxon>
        <taxon>CS clade</taxon>
        <taxon>Chlamydomonadales</taxon>
        <taxon>Chlamydomonadaceae</taxon>
        <taxon>Chlamydomonas</taxon>
    </lineage>
</organism>
<dbReference type="GeneID" id="66053928"/>
<dbReference type="Gramene" id="PNW83202">
    <property type="protein sequence ID" value="PNW83202"/>
    <property type="gene ID" value="CHLRE_06g310900v5"/>
</dbReference>
<keyword evidence="1" id="KW-1133">Transmembrane helix</keyword>
<keyword evidence="1" id="KW-0812">Transmembrane</keyword>
<reference evidence="2 3" key="1">
    <citation type="journal article" date="2007" name="Science">
        <title>The Chlamydomonas genome reveals the evolution of key animal and plant functions.</title>
        <authorList>
            <person name="Merchant S.S."/>
            <person name="Prochnik S.E."/>
            <person name="Vallon O."/>
            <person name="Harris E.H."/>
            <person name="Karpowicz S.J."/>
            <person name="Witman G.B."/>
            <person name="Terry A."/>
            <person name="Salamov A."/>
            <person name="Fritz-Laylin L.K."/>
            <person name="Marechal-Drouard L."/>
            <person name="Marshall W.F."/>
            <person name="Qu L.H."/>
            <person name="Nelson D.R."/>
            <person name="Sanderfoot A.A."/>
            <person name="Spalding M.H."/>
            <person name="Kapitonov V.V."/>
            <person name="Ren Q."/>
            <person name="Ferris P."/>
            <person name="Lindquist E."/>
            <person name="Shapiro H."/>
            <person name="Lucas S.M."/>
            <person name="Grimwood J."/>
            <person name="Schmutz J."/>
            <person name="Cardol P."/>
            <person name="Cerutti H."/>
            <person name="Chanfreau G."/>
            <person name="Chen C.L."/>
            <person name="Cognat V."/>
            <person name="Croft M.T."/>
            <person name="Dent R."/>
            <person name="Dutcher S."/>
            <person name="Fernandez E."/>
            <person name="Fukuzawa H."/>
            <person name="Gonzalez-Ballester D."/>
            <person name="Gonzalez-Halphen D."/>
            <person name="Hallmann A."/>
            <person name="Hanikenne M."/>
            <person name="Hippler M."/>
            <person name="Inwood W."/>
            <person name="Jabbari K."/>
            <person name="Kalanon M."/>
            <person name="Kuras R."/>
            <person name="Lefebvre P.A."/>
            <person name="Lemaire S.D."/>
            <person name="Lobanov A.V."/>
            <person name="Lohr M."/>
            <person name="Manuell A."/>
            <person name="Meier I."/>
            <person name="Mets L."/>
            <person name="Mittag M."/>
            <person name="Mittelmeier T."/>
            <person name="Moroney J.V."/>
            <person name="Moseley J."/>
            <person name="Napoli C."/>
            <person name="Nedelcu A.M."/>
            <person name="Niyogi K."/>
            <person name="Novoselov S.V."/>
            <person name="Paulsen I.T."/>
            <person name="Pazour G."/>
            <person name="Purton S."/>
            <person name="Ral J.P."/>
            <person name="Riano-Pachon D.M."/>
            <person name="Riekhof W."/>
            <person name="Rymarquis L."/>
            <person name="Schroda M."/>
            <person name="Stern D."/>
            <person name="Umen J."/>
            <person name="Willows R."/>
            <person name="Wilson N."/>
            <person name="Zimmer S.L."/>
            <person name="Allmer J."/>
            <person name="Balk J."/>
            <person name="Bisova K."/>
            <person name="Chen C.J."/>
            <person name="Elias M."/>
            <person name="Gendler K."/>
            <person name="Hauser C."/>
            <person name="Lamb M.R."/>
            <person name="Ledford H."/>
            <person name="Long J.C."/>
            <person name="Minagawa J."/>
            <person name="Page M.D."/>
            <person name="Pan J."/>
            <person name="Pootakham W."/>
            <person name="Roje S."/>
            <person name="Rose A."/>
            <person name="Stahlberg E."/>
            <person name="Terauchi A.M."/>
            <person name="Yang P."/>
            <person name="Ball S."/>
            <person name="Bowler C."/>
            <person name="Dieckmann C.L."/>
            <person name="Gladyshev V.N."/>
            <person name="Green P."/>
            <person name="Jorgensen R."/>
            <person name="Mayfield S."/>
            <person name="Mueller-Roeber B."/>
            <person name="Rajamani S."/>
            <person name="Sayre R.T."/>
            <person name="Brokstein P."/>
            <person name="Dubchak I."/>
            <person name="Goodstein D."/>
            <person name="Hornick L."/>
            <person name="Huang Y.W."/>
            <person name="Jhaveri J."/>
            <person name="Luo Y."/>
            <person name="Martinez D."/>
            <person name="Ngau W.C."/>
            <person name="Otillar B."/>
            <person name="Poliakov A."/>
            <person name="Porter A."/>
            <person name="Szajkowski L."/>
            <person name="Werner G."/>
            <person name="Zhou K."/>
            <person name="Grigoriev I.V."/>
            <person name="Rokhsar D.S."/>
            <person name="Grossman A.R."/>
        </authorList>
    </citation>
    <scope>NUCLEOTIDE SEQUENCE [LARGE SCALE GENOMIC DNA]</scope>
    <source>
        <strain evidence="3">CC-503</strain>
    </source>
</reference>
<gene>
    <name evidence="2" type="ORF">CHLRE_06g310900v5</name>
</gene>
<dbReference type="InParanoid" id="A0A2K3DRN5"/>
<evidence type="ECO:0000256" key="1">
    <source>
        <dbReference type="SAM" id="Phobius"/>
    </source>
</evidence>
<dbReference type="AlphaFoldDB" id="A0A2K3DRN5"/>
<feature type="transmembrane region" description="Helical" evidence="1">
    <location>
        <begin position="91"/>
        <end position="114"/>
    </location>
</feature>
<evidence type="ECO:0000313" key="2">
    <source>
        <dbReference type="EMBL" id="PNW83202.1"/>
    </source>
</evidence>
<sequence length="257" mass="26173">MPKLHPGPGAGDCPYPTNPACEPSGTASAWSYLLLARSHGGQAAKDSMTTSISTIGVMAALMLTLTLPAVANPPTALQAAEGGYQLRYLRPWFWFSLGSSLASISGLVLASLLLTYLTPVPPAGIEAYLERWQGLYVGAIAGFILSVLLQGAALLAAVAPVLPAADHKAAIAVTAAVFGGLLLLFWRVDYLSPGFNRHYYAKWWRAVESGGGAAGDDASGDGGVHAAVAAVGGSGAGERGASGPVKKGAVLPFAGKT</sequence>
<dbReference type="RefSeq" id="XP_042924499.1">
    <property type="nucleotide sequence ID" value="XM_043063793.1"/>
</dbReference>
<dbReference type="OrthoDB" id="10458981at2759"/>
<feature type="transmembrane region" description="Helical" evidence="1">
    <location>
        <begin position="135"/>
        <end position="157"/>
    </location>
</feature>
<feature type="transmembrane region" description="Helical" evidence="1">
    <location>
        <begin position="169"/>
        <end position="188"/>
    </location>
</feature>
<feature type="transmembrane region" description="Helical" evidence="1">
    <location>
        <begin position="52"/>
        <end position="71"/>
    </location>
</feature>
<evidence type="ECO:0000313" key="3">
    <source>
        <dbReference type="Proteomes" id="UP000006906"/>
    </source>
</evidence>